<sequence>MGSGIYHRRILRGKLNVKKTFGTMTLRTTTLTVAMVSCPGDVVRSVTVIIWESFVSDIGSDYMGCKSGIILFKTSFMCRQFIMEIFVRDRGVTGTDVSNDFLKFRVNTIENIKEHIIIGKTNIDDGKLVGNHFHFEMWQSLLCHPLYVSVLF</sequence>
<evidence type="ECO:0000313" key="1">
    <source>
        <dbReference type="EMBL" id="KAI5323215.1"/>
    </source>
</evidence>
<dbReference type="Proteomes" id="UP001054821">
    <property type="component" value="Chromosome 6"/>
</dbReference>
<name>A0AAD4YVT0_PRUDU</name>
<gene>
    <name evidence="1" type="ORF">L3X38_032287</name>
</gene>
<accession>A0AAD4YVT0</accession>
<proteinExistence type="predicted"/>
<reference evidence="1 2" key="1">
    <citation type="journal article" date="2022" name="G3 (Bethesda)">
        <title>Whole-genome sequence and methylome profiling of the almond [Prunus dulcis (Mill.) D.A. Webb] cultivar 'Nonpareil'.</title>
        <authorList>
            <person name="D'Amico-Willman K.M."/>
            <person name="Ouma W.Z."/>
            <person name="Meulia T."/>
            <person name="Sideli G.M."/>
            <person name="Gradziel T.M."/>
            <person name="Fresnedo-Ramirez J."/>
        </authorList>
    </citation>
    <scope>NUCLEOTIDE SEQUENCE [LARGE SCALE GENOMIC DNA]</scope>
    <source>
        <strain evidence="1">Clone GOH B32 T37-40</strain>
    </source>
</reference>
<dbReference type="AlphaFoldDB" id="A0AAD4YVT0"/>
<dbReference type="EMBL" id="JAJFAZ020000006">
    <property type="protein sequence ID" value="KAI5323215.1"/>
    <property type="molecule type" value="Genomic_DNA"/>
</dbReference>
<protein>
    <submittedName>
        <fullName evidence="1">Uncharacterized protein</fullName>
    </submittedName>
</protein>
<keyword evidence="2" id="KW-1185">Reference proteome</keyword>
<evidence type="ECO:0000313" key="2">
    <source>
        <dbReference type="Proteomes" id="UP001054821"/>
    </source>
</evidence>
<comment type="caution">
    <text evidence="1">The sequence shown here is derived from an EMBL/GenBank/DDBJ whole genome shotgun (WGS) entry which is preliminary data.</text>
</comment>
<organism evidence="1 2">
    <name type="scientific">Prunus dulcis</name>
    <name type="common">Almond</name>
    <name type="synonym">Amygdalus dulcis</name>
    <dbReference type="NCBI Taxonomy" id="3755"/>
    <lineage>
        <taxon>Eukaryota</taxon>
        <taxon>Viridiplantae</taxon>
        <taxon>Streptophyta</taxon>
        <taxon>Embryophyta</taxon>
        <taxon>Tracheophyta</taxon>
        <taxon>Spermatophyta</taxon>
        <taxon>Magnoliopsida</taxon>
        <taxon>eudicotyledons</taxon>
        <taxon>Gunneridae</taxon>
        <taxon>Pentapetalae</taxon>
        <taxon>rosids</taxon>
        <taxon>fabids</taxon>
        <taxon>Rosales</taxon>
        <taxon>Rosaceae</taxon>
        <taxon>Amygdaloideae</taxon>
        <taxon>Amygdaleae</taxon>
        <taxon>Prunus</taxon>
    </lineage>
</organism>